<evidence type="ECO:0000259" key="1">
    <source>
        <dbReference type="Pfam" id="PF04865"/>
    </source>
</evidence>
<reference evidence="2 3" key="1">
    <citation type="submission" date="2022-07" db="EMBL/GenBank/DDBJ databases">
        <title>Genome stability of Gluconacetobacter entanii AV429.</title>
        <authorList>
            <person name="Trcek J."/>
            <person name="Cepec E."/>
        </authorList>
    </citation>
    <scope>NUCLEOTIDE SEQUENCE [LARGE SCALE GENOMIC DNA]</scope>
    <source>
        <strain evidence="2 3">AV429_2022</strain>
    </source>
</reference>
<feature type="non-terminal residue" evidence="2">
    <location>
        <position position="1"/>
    </location>
</feature>
<dbReference type="InterPro" id="IPR006949">
    <property type="entry name" value="Barrel_Baseplate_J-like"/>
</dbReference>
<dbReference type="PANTHER" id="PTHR37829:SF3">
    <property type="entry name" value="PROTEIN JAYE-RELATED"/>
    <property type="match status" value="1"/>
</dbReference>
<sequence>SIPTPAQLSQRFAAYLLGQTFTAADGTQVTLDANAPGSLEQVLAIAHGLSDAELYRYLRDALLEMMPDTATIDGWLPRLGSMWGVPRKSATAGIGNVVFTCSQAVVIPAQTLLTVDGSVQWTTTAEASIAAGASGSVAVQATSTGTTGNVGGNVTLTLVSPIAGVTSAVTDAQGIAGGAAIEDQQSWRNRIVDRIRNPPAGGNQNDYETWATNAGATYVNPVRGWVGVGTV</sequence>
<evidence type="ECO:0000313" key="2">
    <source>
        <dbReference type="EMBL" id="MCW4589010.1"/>
    </source>
</evidence>
<evidence type="ECO:0000313" key="3">
    <source>
        <dbReference type="Proteomes" id="UP001526337"/>
    </source>
</evidence>
<gene>
    <name evidence="2" type="ORF">NO263_00090</name>
</gene>
<dbReference type="EMBL" id="JANGSQ010000020">
    <property type="protein sequence ID" value="MCW4589010.1"/>
    <property type="molecule type" value="Genomic_DNA"/>
</dbReference>
<dbReference type="RefSeq" id="WP_265175979.1">
    <property type="nucleotide sequence ID" value="NZ_JANGSQ010000020.1"/>
</dbReference>
<protein>
    <submittedName>
        <fullName evidence="2">Baseplate J/gp47 family protein</fullName>
    </submittedName>
</protein>
<accession>A0ABT3K0U4</accession>
<dbReference type="Proteomes" id="UP001526337">
    <property type="component" value="Unassembled WGS sequence"/>
</dbReference>
<comment type="caution">
    <text evidence="2">The sequence shown here is derived from an EMBL/GenBank/DDBJ whole genome shotgun (WGS) entry which is preliminary data.</text>
</comment>
<proteinExistence type="predicted"/>
<dbReference type="PANTHER" id="PTHR37829">
    <property type="entry name" value="PHAGE-LIKE ELEMENT PBSX PROTEIN XKDT"/>
    <property type="match status" value="1"/>
</dbReference>
<feature type="domain" description="Baseplate protein J-like barrel" evidence="1">
    <location>
        <begin position="97"/>
        <end position="178"/>
    </location>
</feature>
<dbReference type="Pfam" id="PF04865">
    <property type="entry name" value="Baseplate_J"/>
    <property type="match status" value="1"/>
</dbReference>
<dbReference type="InterPro" id="IPR052399">
    <property type="entry name" value="Phage_Baseplate_Assmbl_Protein"/>
</dbReference>
<feature type="non-terminal residue" evidence="2">
    <location>
        <position position="231"/>
    </location>
</feature>
<keyword evidence="3" id="KW-1185">Reference proteome</keyword>
<organism evidence="2 3">
    <name type="scientific">Gluconacetobacter entanii</name>
    <dbReference type="NCBI Taxonomy" id="108528"/>
    <lineage>
        <taxon>Bacteria</taxon>
        <taxon>Pseudomonadati</taxon>
        <taxon>Pseudomonadota</taxon>
        <taxon>Alphaproteobacteria</taxon>
        <taxon>Acetobacterales</taxon>
        <taxon>Acetobacteraceae</taxon>
        <taxon>Gluconacetobacter</taxon>
    </lineage>
</organism>
<name>A0ABT3K0U4_9PROT</name>